<dbReference type="EMBL" id="GBXM01075742">
    <property type="protein sequence ID" value="JAH32835.1"/>
    <property type="molecule type" value="Transcribed_RNA"/>
</dbReference>
<dbReference type="AlphaFoldDB" id="A0A0E9RWS3"/>
<evidence type="ECO:0000313" key="1">
    <source>
        <dbReference type="EMBL" id="JAH32835.1"/>
    </source>
</evidence>
<name>A0A0E9RWS3_ANGAN</name>
<sequence>MYYLKVFTHCSISINNFIMSMF</sequence>
<organism evidence="1">
    <name type="scientific">Anguilla anguilla</name>
    <name type="common">European freshwater eel</name>
    <name type="synonym">Muraena anguilla</name>
    <dbReference type="NCBI Taxonomy" id="7936"/>
    <lineage>
        <taxon>Eukaryota</taxon>
        <taxon>Metazoa</taxon>
        <taxon>Chordata</taxon>
        <taxon>Craniata</taxon>
        <taxon>Vertebrata</taxon>
        <taxon>Euteleostomi</taxon>
        <taxon>Actinopterygii</taxon>
        <taxon>Neopterygii</taxon>
        <taxon>Teleostei</taxon>
        <taxon>Anguilliformes</taxon>
        <taxon>Anguillidae</taxon>
        <taxon>Anguilla</taxon>
    </lineage>
</organism>
<reference evidence="1" key="1">
    <citation type="submission" date="2014-11" db="EMBL/GenBank/DDBJ databases">
        <authorList>
            <person name="Amaro Gonzalez C."/>
        </authorList>
    </citation>
    <scope>NUCLEOTIDE SEQUENCE</scope>
</reference>
<accession>A0A0E9RWS3</accession>
<proteinExistence type="predicted"/>
<protein>
    <submittedName>
        <fullName evidence="1">Uncharacterized protein</fullName>
    </submittedName>
</protein>
<reference evidence="1" key="2">
    <citation type="journal article" date="2015" name="Fish Shellfish Immunol.">
        <title>Early steps in the European eel (Anguilla anguilla)-Vibrio vulnificus interaction in the gills: Role of the RtxA13 toxin.</title>
        <authorList>
            <person name="Callol A."/>
            <person name="Pajuelo D."/>
            <person name="Ebbesson L."/>
            <person name="Teles M."/>
            <person name="MacKenzie S."/>
            <person name="Amaro C."/>
        </authorList>
    </citation>
    <scope>NUCLEOTIDE SEQUENCE</scope>
</reference>